<reference evidence="1 2" key="1">
    <citation type="submission" date="2016-07" db="EMBL/GenBank/DDBJ databases">
        <title>Genomic analysis of zinc-resistant bacterium Mucilaginibacter pedocola TBZ30.</title>
        <authorList>
            <person name="Huang J."/>
            <person name="Tang J."/>
        </authorList>
    </citation>
    <scope>NUCLEOTIDE SEQUENCE [LARGE SCALE GENOMIC DNA]</scope>
    <source>
        <strain evidence="1 2">TBZ30</strain>
    </source>
</reference>
<dbReference type="Proteomes" id="UP000189739">
    <property type="component" value="Unassembled WGS sequence"/>
</dbReference>
<accession>A0A1S9PBG6</accession>
<dbReference type="RefSeq" id="WP_078350044.1">
    <property type="nucleotide sequence ID" value="NZ_MBTF01000034.1"/>
</dbReference>
<proteinExistence type="predicted"/>
<dbReference type="EMBL" id="MBTF01000034">
    <property type="protein sequence ID" value="OOQ58295.1"/>
    <property type="molecule type" value="Genomic_DNA"/>
</dbReference>
<sequence length="258" mass="30202">MEENFSLEEWAASVRDAMADKLSRHHAEVFESKSYQDEIKYLKKITLHFAETLRSISIYSTRARHIYDNFLTIHVIDELNESALGILTLVENGIHNIPKRELRYLIELITKYVIIDYEKMGAGLEDKLDHLRNGIPNSSIEVIDRYSTPFPPPEQQQFRDEVKDFFYKACAYVHPSRKQLDEQLKNRQNGNTIGFESTAMLTAVNKLIFRAYDMILVMIFHGFGPSMSKDVFEVLLDEDKKWAFHKGKYVRAFRKQLN</sequence>
<organism evidence="1 2">
    <name type="scientific">Mucilaginibacter pedocola</name>
    <dbReference type="NCBI Taxonomy" id="1792845"/>
    <lineage>
        <taxon>Bacteria</taxon>
        <taxon>Pseudomonadati</taxon>
        <taxon>Bacteroidota</taxon>
        <taxon>Sphingobacteriia</taxon>
        <taxon>Sphingobacteriales</taxon>
        <taxon>Sphingobacteriaceae</taxon>
        <taxon>Mucilaginibacter</taxon>
    </lineage>
</organism>
<keyword evidence="2" id="KW-1185">Reference proteome</keyword>
<evidence type="ECO:0000313" key="1">
    <source>
        <dbReference type="EMBL" id="OOQ58295.1"/>
    </source>
</evidence>
<gene>
    <name evidence="1" type="ORF">BC343_11720</name>
</gene>
<comment type="caution">
    <text evidence="1">The sequence shown here is derived from an EMBL/GenBank/DDBJ whole genome shotgun (WGS) entry which is preliminary data.</text>
</comment>
<dbReference type="AlphaFoldDB" id="A0A1S9PBG6"/>
<evidence type="ECO:0000313" key="2">
    <source>
        <dbReference type="Proteomes" id="UP000189739"/>
    </source>
</evidence>
<dbReference type="OrthoDB" id="7067178at2"/>
<name>A0A1S9PBG6_9SPHI</name>
<protein>
    <submittedName>
        <fullName evidence="1">Uncharacterized protein</fullName>
    </submittedName>
</protein>